<dbReference type="InterPro" id="IPR016087">
    <property type="entry name" value="Chalcone_isomerase"/>
</dbReference>
<dbReference type="EMBL" id="NRDI02000001">
    <property type="protein sequence ID" value="KAI1520040.1"/>
    <property type="molecule type" value="Genomic_DNA"/>
</dbReference>
<dbReference type="Proteomes" id="UP000249757">
    <property type="component" value="Unassembled WGS sequence"/>
</dbReference>
<keyword evidence="4" id="KW-0413">Isomerase</keyword>
<feature type="region of interest" description="Disordered" evidence="1">
    <location>
        <begin position="541"/>
        <end position="627"/>
    </location>
</feature>
<dbReference type="GO" id="GO:0016872">
    <property type="term" value="F:intramolecular lyase activity"/>
    <property type="evidence" value="ECO:0007669"/>
    <property type="project" value="InterPro"/>
</dbReference>
<feature type="compositionally biased region" description="Basic and acidic residues" evidence="1">
    <location>
        <begin position="541"/>
        <end position="566"/>
    </location>
</feature>
<protein>
    <submittedName>
        <fullName evidence="4">Chalcone-flavanone isomerase</fullName>
    </submittedName>
</protein>
<comment type="caution">
    <text evidence="4">The sequence shown here is derived from an EMBL/GenBank/DDBJ whole genome shotgun (WGS) entry which is preliminary data.</text>
</comment>
<name>A0A922NQ75_9PLEO</name>
<dbReference type="Gene3D" id="3.50.70.10">
    <property type="match status" value="1"/>
</dbReference>
<evidence type="ECO:0000313" key="5">
    <source>
        <dbReference type="Proteomes" id="UP000249757"/>
    </source>
</evidence>
<dbReference type="SUPFAM" id="SSF54626">
    <property type="entry name" value="Chalcone isomerase"/>
    <property type="match status" value="1"/>
</dbReference>
<keyword evidence="2" id="KW-0472">Membrane</keyword>
<keyword evidence="2" id="KW-0812">Transmembrane</keyword>
<accession>A0A922NQ75</accession>
<dbReference type="Pfam" id="PF16035">
    <property type="entry name" value="Chalcone_2"/>
    <property type="match status" value="1"/>
</dbReference>
<reference evidence="5" key="1">
    <citation type="journal article" date="2022" name="Microb. Genom.">
        <title>A global pangenome for the wheat fungal pathogen Pyrenophora tritici-repentis and prediction of effector protein structural homology.</title>
        <authorList>
            <person name="Moolhuijzen P.M."/>
            <person name="See P.T."/>
            <person name="Shi G."/>
            <person name="Powell H.R."/>
            <person name="Cockram J."/>
            <person name="Jorgensen L.N."/>
            <person name="Benslimane H."/>
            <person name="Strelkov S.E."/>
            <person name="Turner J."/>
            <person name="Liu Z."/>
            <person name="Moffat C.S."/>
        </authorList>
    </citation>
    <scope>NUCLEOTIDE SEQUENCE [LARGE SCALE GENOMIC DNA]</scope>
</reference>
<keyword evidence="5" id="KW-1185">Reference proteome</keyword>
<organism evidence="4 5">
    <name type="scientific">Pyrenophora tritici-repentis</name>
    <dbReference type="NCBI Taxonomy" id="45151"/>
    <lineage>
        <taxon>Eukaryota</taxon>
        <taxon>Fungi</taxon>
        <taxon>Dikarya</taxon>
        <taxon>Ascomycota</taxon>
        <taxon>Pezizomycotina</taxon>
        <taxon>Dothideomycetes</taxon>
        <taxon>Pleosporomycetidae</taxon>
        <taxon>Pleosporales</taxon>
        <taxon>Pleosporineae</taxon>
        <taxon>Pleosporaceae</taxon>
        <taxon>Pyrenophora</taxon>
    </lineage>
</organism>
<feature type="domain" description="Chalcone isomerase" evidence="3">
    <location>
        <begin position="196"/>
        <end position="409"/>
    </location>
</feature>
<keyword evidence="2" id="KW-1133">Transmembrane helix</keyword>
<evidence type="ECO:0000256" key="1">
    <source>
        <dbReference type="SAM" id="MobiDB-lite"/>
    </source>
</evidence>
<feature type="transmembrane region" description="Helical" evidence="2">
    <location>
        <begin position="75"/>
        <end position="94"/>
    </location>
</feature>
<gene>
    <name evidence="4" type="ORF">Ptr86124_000408</name>
</gene>
<evidence type="ECO:0000256" key="2">
    <source>
        <dbReference type="SAM" id="Phobius"/>
    </source>
</evidence>
<evidence type="ECO:0000313" key="4">
    <source>
        <dbReference type="EMBL" id="KAI1520040.1"/>
    </source>
</evidence>
<dbReference type="PANTHER" id="PTHR47284:SF3">
    <property type="entry name" value="FATTY-ACID-BINDING PROTEIN 2"/>
    <property type="match status" value="1"/>
</dbReference>
<proteinExistence type="predicted"/>
<sequence length="627" mass="70156">MNSIRLAARRPIFRCLNTPPRQIRQGSRARRPDFDFEAIVKRGARPKSLRPDEDFVSIHRAEAIRRAEYVRRRNWLALGAALSMLAPIFLVRLWDVPVEEEKEENKSRGVVDMVWGPSTKTDAPRKAAEAFQGKKVVIAAGDKVIAAPEDSENPQASDPDAIELVETGTSYVPYFPRTIRLPTDKTGPEAITSDAEYTLLGLGIRKVSFLRVQVYVVGLYVKTSDLSTLQNHLINTVNPTASALIPSEKKDLREALLDPEKSNKIWEAILSRDGTAGVDMAFRVVPCRGTDFKHLQDGWMRGITSRTDEVRRKQAELIRQQAAENKSIALPKPVEEGEFQDESFGLAMKEFRNLFQGKGKAPKGSVIILTRDRSGSLGALYQPIVKGDKLETMGKSSWLGEVKDERVVNVSRATITNLINQAYDPSSIAANNLSEILLRLQAAKEIAEYEKDALRAALHVHQKPRNRHEPPLDLQQRKAFHSGAVWWSPCKLREARFRQLVKEKEKEKELLDKIELKEAKENNRIYQLKIKEAARAAREEAKKVRDEAKAVKAAELDAKRRDRDAAKAIQQPQSGKRKASKPAAKQQPKKRRVGGAGGGTLAEVAAPAPPPTTTRRGRAVNTPAKYR</sequence>
<dbReference type="AlphaFoldDB" id="A0A922NQ75"/>
<evidence type="ECO:0000259" key="3">
    <source>
        <dbReference type="Pfam" id="PF16035"/>
    </source>
</evidence>
<dbReference type="InterPro" id="IPR016088">
    <property type="entry name" value="Chalcone_isomerase_3-sand"/>
</dbReference>
<dbReference type="InterPro" id="IPR036298">
    <property type="entry name" value="Chalcone_isomerase_sf"/>
</dbReference>
<dbReference type="PANTHER" id="PTHR47284">
    <property type="entry name" value="FATTY-ACID-BINDING PROTEIN 2"/>
    <property type="match status" value="1"/>
</dbReference>